<evidence type="ECO:0000259" key="2">
    <source>
        <dbReference type="PROSITE" id="PS50943"/>
    </source>
</evidence>
<organism evidence="3 4">
    <name type="scientific">Thalassospira marina</name>
    <dbReference type="NCBI Taxonomy" id="2048283"/>
    <lineage>
        <taxon>Bacteria</taxon>
        <taxon>Pseudomonadati</taxon>
        <taxon>Pseudomonadota</taxon>
        <taxon>Alphaproteobacteria</taxon>
        <taxon>Rhodospirillales</taxon>
        <taxon>Thalassospiraceae</taxon>
        <taxon>Thalassospira</taxon>
    </lineage>
</organism>
<dbReference type="RefSeq" id="WP_085594757.1">
    <property type="nucleotide sequence ID" value="NZ_NWTK01000017.1"/>
</dbReference>
<evidence type="ECO:0000313" key="4">
    <source>
        <dbReference type="Proteomes" id="UP000233597"/>
    </source>
</evidence>
<dbReference type="OrthoDB" id="8092542at2"/>
<dbReference type="InterPro" id="IPR010982">
    <property type="entry name" value="Lambda_DNA-bd_dom_sf"/>
</dbReference>
<dbReference type="Pfam" id="PF13560">
    <property type="entry name" value="HTH_31"/>
    <property type="match status" value="1"/>
</dbReference>
<dbReference type="InterPro" id="IPR001387">
    <property type="entry name" value="Cro/C1-type_HTH"/>
</dbReference>
<dbReference type="Proteomes" id="UP000233597">
    <property type="component" value="Unassembled WGS sequence"/>
</dbReference>
<name>A0A2N3KIU6_9PROT</name>
<dbReference type="GO" id="GO:0003677">
    <property type="term" value="F:DNA binding"/>
    <property type="evidence" value="ECO:0007669"/>
    <property type="project" value="InterPro"/>
</dbReference>
<gene>
    <name evidence="3" type="ORF">COO20_21590</name>
</gene>
<dbReference type="Gene3D" id="1.10.260.40">
    <property type="entry name" value="lambda repressor-like DNA-binding domains"/>
    <property type="match status" value="1"/>
</dbReference>
<feature type="domain" description="HTH cro/C1-type" evidence="2">
    <location>
        <begin position="17"/>
        <end position="70"/>
    </location>
</feature>
<dbReference type="CDD" id="cd00093">
    <property type="entry name" value="HTH_XRE"/>
    <property type="match status" value="1"/>
</dbReference>
<dbReference type="AlphaFoldDB" id="A0A2N3KIU6"/>
<reference evidence="3 4" key="1">
    <citation type="submission" date="2017-09" db="EMBL/GenBank/DDBJ databases">
        <title>Biodiversity and function of Thalassospira species in the particle-attached aromatic-hydrocarbon-degrading consortia from the surface seawater of the South China Sea.</title>
        <authorList>
            <person name="Dong C."/>
            <person name="Liu R."/>
            <person name="Shao Z."/>
        </authorList>
    </citation>
    <scope>NUCLEOTIDE SEQUENCE [LARGE SCALE GENOMIC DNA]</scope>
    <source>
        <strain evidence="3 4">CSC1P2</strain>
    </source>
</reference>
<protein>
    <submittedName>
        <fullName evidence="3">XRE family transcriptional regulator</fullName>
    </submittedName>
</protein>
<comment type="caution">
    <text evidence="3">The sequence shown here is derived from an EMBL/GenBank/DDBJ whole genome shotgun (WGS) entry which is preliminary data.</text>
</comment>
<dbReference type="EMBL" id="NWTK01000017">
    <property type="protein sequence ID" value="PKR50468.1"/>
    <property type="molecule type" value="Genomic_DNA"/>
</dbReference>
<dbReference type="SUPFAM" id="SSF47413">
    <property type="entry name" value="lambda repressor-like DNA-binding domains"/>
    <property type="match status" value="1"/>
</dbReference>
<evidence type="ECO:0000313" key="3">
    <source>
        <dbReference type="EMBL" id="PKR50468.1"/>
    </source>
</evidence>
<feature type="compositionally biased region" description="Polar residues" evidence="1">
    <location>
        <begin position="101"/>
        <end position="110"/>
    </location>
</feature>
<accession>A0A2N3KIU6</accession>
<proteinExistence type="predicted"/>
<evidence type="ECO:0000256" key="1">
    <source>
        <dbReference type="SAM" id="MobiDB-lite"/>
    </source>
</evidence>
<dbReference type="SMART" id="SM00530">
    <property type="entry name" value="HTH_XRE"/>
    <property type="match status" value="1"/>
</dbReference>
<sequence>MSSYQVQTALKRLGHDIRVARKKRRMSVADFCERLGVTDKTLAKLETGNGGVRLETLAMALMVLGELHRLGEMLDPAKDDTGLVLDQARLPKRIVNRRKSSSGGSANTLARSDEIDDEGSAF</sequence>
<dbReference type="PROSITE" id="PS50943">
    <property type="entry name" value="HTH_CROC1"/>
    <property type="match status" value="1"/>
</dbReference>
<feature type="region of interest" description="Disordered" evidence="1">
    <location>
        <begin position="95"/>
        <end position="122"/>
    </location>
</feature>